<dbReference type="Proteomes" id="UP000078148">
    <property type="component" value="Chromosome"/>
</dbReference>
<reference evidence="1 2" key="2">
    <citation type="journal article" date="2016" name="Int. J. Syst. Evol. Microbiol.">
        <title>Paenibacillus bovis sp. nov., isolated from raw yak (Bos grunniens) milk.</title>
        <authorList>
            <person name="Gao C."/>
            <person name="Han J."/>
            <person name="Liu Z."/>
            <person name="Xu X."/>
            <person name="Hang F."/>
            <person name="Wu Z."/>
        </authorList>
    </citation>
    <scope>NUCLEOTIDE SEQUENCE [LARGE SCALE GENOMIC DNA]</scope>
    <source>
        <strain evidence="1 2">BD3526</strain>
    </source>
</reference>
<evidence type="ECO:0000313" key="2">
    <source>
        <dbReference type="Proteomes" id="UP000078148"/>
    </source>
</evidence>
<dbReference type="KEGG" id="pbv:AR543_12575"/>
<protein>
    <submittedName>
        <fullName evidence="1">Uncharacterized protein</fullName>
    </submittedName>
</protein>
<reference evidence="2" key="1">
    <citation type="submission" date="2015-10" db="EMBL/GenBank/DDBJ databases">
        <title>Genome of Paenibacillus bovis sp. nov.</title>
        <authorList>
            <person name="Wu Z."/>
            <person name="Gao C."/>
            <person name="Liu Z."/>
            <person name="Zheng H."/>
        </authorList>
    </citation>
    <scope>NUCLEOTIDE SEQUENCE [LARGE SCALE GENOMIC DNA]</scope>
    <source>
        <strain evidence="2">BD3526</strain>
    </source>
</reference>
<name>A0A172ZGV6_9BACL</name>
<dbReference type="OrthoDB" id="2613420at2"/>
<evidence type="ECO:0000313" key="1">
    <source>
        <dbReference type="EMBL" id="ANF96763.1"/>
    </source>
</evidence>
<dbReference type="InterPro" id="IPR058926">
    <property type="entry name" value="YmzB-like"/>
</dbReference>
<sequence>MTETNDIQTLKDWLNKHKDNTIIIEKKELDDTDIVHFTLSDIDERNEDNEIDDYLESALLLRGEGVTQNADGEEVQVPRDTYEIITHDLRIDEISDSRVQLNTERAAYTLTTK</sequence>
<dbReference type="Pfam" id="PF25846">
    <property type="entry name" value="YmzB"/>
    <property type="match status" value="1"/>
</dbReference>
<dbReference type="RefSeq" id="WP_060534867.1">
    <property type="nucleotide sequence ID" value="NZ_CP013023.1"/>
</dbReference>
<accession>A0A172ZGV6</accession>
<dbReference type="AlphaFoldDB" id="A0A172ZGV6"/>
<gene>
    <name evidence="1" type="ORF">AR543_12575</name>
</gene>
<dbReference type="EMBL" id="CP013023">
    <property type="protein sequence ID" value="ANF96763.1"/>
    <property type="molecule type" value="Genomic_DNA"/>
</dbReference>
<organism evidence="1 2">
    <name type="scientific">Paenibacillus bovis</name>
    <dbReference type="NCBI Taxonomy" id="1616788"/>
    <lineage>
        <taxon>Bacteria</taxon>
        <taxon>Bacillati</taxon>
        <taxon>Bacillota</taxon>
        <taxon>Bacilli</taxon>
        <taxon>Bacillales</taxon>
        <taxon>Paenibacillaceae</taxon>
        <taxon>Paenibacillus</taxon>
    </lineage>
</organism>
<keyword evidence="2" id="KW-1185">Reference proteome</keyword>
<proteinExistence type="predicted"/>